<evidence type="ECO:0000313" key="1">
    <source>
        <dbReference type="EMBL" id="SDO68885.1"/>
    </source>
</evidence>
<keyword evidence="2" id="KW-1185">Reference proteome</keyword>
<evidence type="ECO:0000313" key="2">
    <source>
        <dbReference type="Proteomes" id="UP000198704"/>
    </source>
</evidence>
<organism evidence="1 2">
    <name type="scientific">Methylobacterium phyllostachyos</name>
    <dbReference type="NCBI Taxonomy" id="582672"/>
    <lineage>
        <taxon>Bacteria</taxon>
        <taxon>Pseudomonadati</taxon>
        <taxon>Pseudomonadota</taxon>
        <taxon>Alphaproteobacteria</taxon>
        <taxon>Hyphomicrobiales</taxon>
        <taxon>Methylobacteriaceae</taxon>
        <taxon>Methylobacterium</taxon>
    </lineage>
</organism>
<proteinExistence type="predicted"/>
<reference evidence="2" key="1">
    <citation type="submission" date="2016-10" db="EMBL/GenBank/DDBJ databases">
        <authorList>
            <person name="Varghese N."/>
            <person name="Submissions S."/>
        </authorList>
    </citation>
    <scope>NUCLEOTIDE SEQUENCE [LARGE SCALE GENOMIC DNA]</scope>
    <source>
        <strain evidence="2">BL47</strain>
    </source>
</reference>
<sequence>MSRAGLPCCGSAAVCTQRLWKALGCTDDAARLSHAVEAIDRGDTVVRRLAAA</sequence>
<dbReference type="AlphaFoldDB" id="A0A1H0LLC4"/>
<dbReference type="Proteomes" id="UP000198704">
    <property type="component" value="Unassembled WGS sequence"/>
</dbReference>
<dbReference type="STRING" id="582672.SAMN05216360_13714"/>
<accession>A0A1H0LLC4</accession>
<name>A0A1H0LLC4_9HYPH</name>
<gene>
    <name evidence="1" type="ORF">SAMN05216360_13714</name>
</gene>
<dbReference type="EMBL" id="FNHS01000037">
    <property type="protein sequence ID" value="SDO68885.1"/>
    <property type="molecule type" value="Genomic_DNA"/>
</dbReference>
<protein>
    <submittedName>
        <fullName evidence="1">Uncharacterized protein</fullName>
    </submittedName>
</protein>
<dbReference type="RefSeq" id="WP_167627826.1">
    <property type="nucleotide sequence ID" value="NZ_FNHS01000037.1"/>
</dbReference>